<gene>
    <name evidence="3" type="ORF">BN946_scf184707.g14</name>
</gene>
<feature type="region of interest" description="Disordered" evidence="1">
    <location>
        <begin position="89"/>
        <end position="123"/>
    </location>
</feature>
<dbReference type="EMBL" id="CCBP010000014">
    <property type="protein sequence ID" value="CDO68433.1"/>
    <property type="molecule type" value="Genomic_DNA"/>
</dbReference>
<sequence>MSAGEVAAICVACASVLALVLMILWAWRKRTARSRMMETLDLPSRNTAESPGRSDAFQQSSTHRESLREGKIQNVPVFICGVPAIPPPSTSLAAPSPPPELSPAVTEPSAYSPRRLGGAWDDPPPTPELDQLALQPNHPVGHIGVCAQDERSPPELRVGSPVYEGDGAYLTRLILEEEPAAADLGELPEYSRD</sequence>
<keyword evidence="2" id="KW-0812">Transmembrane</keyword>
<feature type="compositionally biased region" description="Pro residues" evidence="1">
    <location>
        <begin position="89"/>
        <end position="101"/>
    </location>
</feature>
<keyword evidence="4" id="KW-1185">Reference proteome</keyword>
<evidence type="ECO:0000313" key="3">
    <source>
        <dbReference type="EMBL" id="CDO68433.1"/>
    </source>
</evidence>
<protein>
    <submittedName>
        <fullName evidence="3">Uncharacterized protein</fullName>
    </submittedName>
</protein>
<feature type="transmembrane region" description="Helical" evidence="2">
    <location>
        <begin position="6"/>
        <end position="27"/>
    </location>
</feature>
<dbReference type="OrthoDB" id="2758854at2759"/>
<dbReference type="Proteomes" id="UP000029665">
    <property type="component" value="Unassembled WGS sequence"/>
</dbReference>
<evidence type="ECO:0000313" key="4">
    <source>
        <dbReference type="Proteomes" id="UP000029665"/>
    </source>
</evidence>
<evidence type="ECO:0000256" key="1">
    <source>
        <dbReference type="SAM" id="MobiDB-lite"/>
    </source>
</evidence>
<accession>A0A060S7R6</accession>
<reference evidence="3" key="1">
    <citation type="submission" date="2014-01" db="EMBL/GenBank/DDBJ databases">
        <title>The genome of the white-rot fungus Pycnoporus cinnabarinus: a basidiomycete model with a versatile arsenal for lignocellulosic biomass breakdown.</title>
        <authorList>
            <person name="Levasseur A."/>
            <person name="Lomascolo A."/>
            <person name="Ruiz-Duenas F.J."/>
            <person name="Uzan E."/>
            <person name="Piumi F."/>
            <person name="Kues U."/>
            <person name="Ram A.F.J."/>
            <person name="Murat C."/>
            <person name="Haon M."/>
            <person name="Benoit I."/>
            <person name="Arfi Y."/>
            <person name="Chevret D."/>
            <person name="Drula E."/>
            <person name="Kwon M.J."/>
            <person name="Gouret P."/>
            <person name="Lesage-Meessen L."/>
            <person name="Lombard V."/>
            <person name="Mariette J."/>
            <person name="Noirot C."/>
            <person name="Park J."/>
            <person name="Patyshakuliyeva A."/>
            <person name="Wieneger R.A.B."/>
            <person name="Wosten H.A.B."/>
            <person name="Martin F."/>
            <person name="Coutinho P.M."/>
            <person name="de Vries R."/>
            <person name="Martinez A.T."/>
            <person name="Klopp C."/>
            <person name="Pontarotti P."/>
            <person name="Henrissat B."/>
            <person name="Record E."/>
        </authorList>
    </citation>
    <scope>NUCLEOTIDE SEQUENCE [LARGE SCALE GENOMIC DNA]</scope>
    <source>
        <strain evidence="3">BRFM137</strain>
    </source>
</reference>
<dbReference type="HOGENOM" id="CLU_1409444_0_0_1"/>
<dbReference type="AlphaFoldDB" id="A0A060S7R6"/>
<comment type="caution">
    <text evidence="3">The sequence shown here is derived from an EMBL/GenBank/DDBJ whole genome shotgun (WGS) entry which is preliminary data.</text>
</comment>
<feature type="region of interest" description="Disordered" evidence="1">
    <location>
        <begin position="42"/>
        <end position="68"/>
    </location>
</feature>
<keyword evidence="2" id="KW-1133">Transmembrane helix</keyword>
<evidence type="ECO:0000256" key="2">
    <source>
        <dbReference type="SAM" id="Phobius"/>
    </source>
</evidence>
<proteinExistence type="predicted"/>
<organism evidence="3 4">
    <name type="scientific">Pycnoporus cinnabarinus</name>
    <name type="common">Cinnabar-red polypore</name>
    <name type="synonym">Trametes cinnabarina</name>
    <dbReference type="NCBI Taxonomy" id="5643"/>
    <lineage>
        <taxon>Eukaryota</taxon>
        <taxon>Fungi</taxon>
        <taxon>Dikarya</taxon>
        <taxon>Basidiomycota</taxon>
        <taxon>Agaricomycotina</taxon>
        <taxon>Agaricomycetes</taxon>
        <taxon>Polyporales</taxon>
        <taxon>Polyporaceae</taxon>
        <taxon>Trametes</taxon>
    </lineage>
</organism>
<keyword evidence="2" id="KW-0472">Membrane</keyword>
<name>A0A060S7R6_PYCCI</name>